<evidence type="ECO:0000256" key="6">
    <source>
        <dbReference type="ARBA" id="ARBA00023033"/>
    </source>
</evidence>
<evidence type="ECO:0000313" key="10">
    <source>
        <dbReference type="EMBL" id="KAK8386225.1"/>
    </source>
</evidence>
<dbReference type="Gene3D" id="1.10.630.10">
    <property type="entry name" value="Cytochrome P450"/>
    <property type="match status" value="1"/>
</dbReference>
<evidence type="ECO:0000256" key="5">
    <source>
        <dbReference type="ARBA" id="ARBA00023004"/>
    </source>
</evidence>
<keyword evidence="9" id="KW-0732">Signal</keyword>
<dbReference type="FunFam" id="1.10.630.10:FF:000036">
    <property type="entry name" value="CYtochrome P450 family"/>
    <property type="match status" value="1"/>
</dbReference>
<keyword evidence="11" id="KW-1185">Reference proteome</keyword>
<keyword evidence="3 7" id="KW-0479">Metal-binding</keyword>
<proteinExistence type="inferred from homology"/>
<comment type="similarity">
    <text evidence="2 8">Belongs to the cytochrome P450 family.</text>
</comment>
<evidence type="ECO:0000256" key="1">
    <source>
        <dbReference type="ARBA" id="ARBA00001971"/>
    </source>
</evidence>
<dbReference type="GO" id="GO:0020037">
    <property type="term" value="F:heme binding"/>
    <property type="evidence" value="ECO:0007669"/>
    <property type="project" value="InterPro"/>
</dbReference>
<sequence length="490" mass="56006">MWVEVVLGAAVLFLLWQVLKKPSDLPPGRWGLPLVGYVPLPFKSLEDHLRDLYKKHGSIYIWRMGVHIMVFLHDQKMAREAFTSTDFIDRPPWQIFCLGEKSPKGVVGSNGLLWQNNRRFALRQLRDLGMGKSKLVAAVHTQAAMMVEEIKKQAGRPARLPHAMSVAVVNIVWQMVGNIQFKVTDPKFVEFRECVELLMDSMKNLAIFDLLPWLGKILPRPILNRICHLDLVENAKEKFFAYFKEVIAEHKKTLDRDNPRDLIDAYLTEMEKENPDSTCSERDLCFLIFDLFNAGSLTTRDTTVWMIFYLANYPRVQEKLQRELDEVLPRGTLPNLEDKPRLPYTEAVVHELLRITSLAALGAQHVATRDTEIGGYTIPKGSIISNVISEIHRDTRHWDNPDDFLPERWITAEGKFSAKKAGFMPFGVGKRQCVGEGLARMEVFMFTVALFQAFTFTPPPGKQMDLRPDTGNAIGHNPRLKQEVVAMVRP</sequence>
<dbReference type="GO" id="GO:0006805">
    <property type="term" value="P:xenobiotic metabolic process"/>
    <property type="evidence" value="ECO:0007669"/>
    <property type="project" value="TreeGrafter"/>
</dbReference>
<dbReference type="PANTHER" id="PTHR24300:SF403">
    <property type="entry name" value="CYTOCHROME P450 306A1"/>
    <property type="match status" value="1"/>
</dbReference>
<name>A0AAW0TFL3_SCYPA</name>
<dbReference type="GO" id="GO:0016712">
    <property type="term" value="F:oxidoreductase activity, acting on paired donors, with incorporation or reduction of molecular oxygen, reduced flavin or flavoprotein as one donor, and incorporation of one atom of oxygen"/>
    <property type="evidence" value="ECO:0007669"/>
    <property type="project" value="TreeGrafter"/>
</dbReference>
<dbReference type="GO" id="GO:0008395">
    <property type="term" value="F:steroid hydroxylase activity"/>
    <property type="evidence" value="ECO:0007669"/>
    <property type="project" value="TreeGrafter"/>
</dbReference>
<feature type="signal peptide" evidence="9">
    <location>
        <begin position="1"/>
        <end position="20"/>
    </location>
</feature>
<dbReference type="Proteomes" id="UP001487740">
    <property type="component" value="Unassembled WGS sequence"/>
</dbReference>
<dbReference type="InterPro" id="IPR050182">
    <property type="entry name" value="Cytochrome_P450_fam2"/>
</dbReference>
<dbReference type="PROSITE" id="PS00086">
    <property type="entry name" value="CYTOCHROME_P450"/>
    <property type="match status" value="1"/>
</dbReference>
<feature type="binding site" description="axial binding residue" evidence="7">
    <location>
        <position position="433"/>
    </location>
    <ligand>
        <name>heme</name>
        <dbReference type="ChEBI" id="CHEBI:30413"/>
    </ligand>
    <ligandPart>
        <name>Fe</name>
        <dbReference type="ChEBI" id="CHEBI:18248"/>
    </ligandPart>
</feature>
<reference evidence="10 11" key="1">
    <citation type="submission" date="2023-03" db="EMBL/GenBank/DDBJ databases">
        <title>High-quality genome of Scylla paramamosain provides insights in environmental adaptation.</title>
        <authorList>
            <person name="Zhang L."/>
        </authorList>
    </citation>
    <scope>NUCLEOTIDE SEQUENCE [LARGE SCALE GENOMIC DNA]</scope>
    <source>
        <strain evidence="10">LZ_2023a</strain>
        <tissue evidence="10">Muscle</tissue>
    </source>
</reference>
<evidence type="ECO:0000256" key="2">
    <source>
        <dbReference type="ARBA" id="ARBA00010617"/>
    </source>
</evidence>
<comment type="caution">
    <text evidence="10">The sequence shown here is derived from an EMBL/GenBank/DDBJ whole genome shotgun (WGS) entry which is preliminary data.</text>
</comment>
<keyword evidence="4 8" id="KW-0560">Oxidoreductase</keyword>
<dbReference type="PANTHER" id="PTHR24300">
    <property type="entry name" value="CYTOCHROME P450 508A4-RELATED"/>
    <property type="match status" value="1"/>
</dbReference>
<dbReference type="GO" id="GO:0005737">
    <property type="term" value="C:cytoplasm"/>
    <property type="evidence" value="ECO:0007669"/>
    <property type="project" value="TreeGrafter"/>
</dbReference>
<dbReference type="AlphaFoldDB" id="A0AAW0TFL3"/>
<comment type="cofactor">
    <cofactor evidence="1 7">
        <name>heme</name>
        <dbReference type="ChEBI" id="CHEBI:30413"/>
    </cofactor>
</comment>
<dbReference type="EMBL" id="JARAKH010000031">
    <property type="protein sequence ID" value="KAK8386226.1"/>
    <property type="molecule type" value="Genomic_DNA"/>
</dbReference>
<evidence type="ECO:0008006" key="12">
    <source>
        <dbReference type="Google" id="ProtNLM"/>
    </source>
</evidence>
<dbReference type="EMBL" id="JARAKH010000031">
    <property type="protein sequence ID" value="KAK8386225.1"/>
    <property type="molecule type" value="Genomic_DNA"/>
</dbReference>
<dbReference type="SUPFAM" id="SSF48264">
    <property type="entry name" value="Cytochrome P450"/>
    <property type="match status" value="1"/>
</dbReference>
<accession>A0AAW0TFL3</accession>
<evidence type="ECO:0000256" key="8">
    <source>
        <dbReference type="RuleBase" id="RU000461"/>
    </source>
</evidence>
<keyword evidence="7 8" id="KW-0349">Heme</keyword>
<feature type="chain" id="PRO_5044717008" description="Cytochrome P450" evidence="9">
    <location>
        <begin position="21"/>
        <end position="490"/>
    </location>
</feature>
<protein>
    <recommendedName>
        <fullName evidence="12">Cytochrome P450</fullName>
    </recommendedName>
</protein>
<evidence type="ECO:0000256" key="3">
    <source>
        <dbReference type="ARBA" id="ARBA00022723"/>
    </source>
</evidence>
<dbReference type="InterPro" id="IPR036396">
    <property type="entry name" value="Cyt_P450_sf"/>
</dbReference>
<keyword evidence="6 8" id="KW-0503">Monooxygenase</keyword>
<evidence type="ECO:0000313" key="11">
    <source>
        <dbReference type="Proteomes" id="UP001487740"/>
    </source>
</evidence>
<keyword evidence="5 7" id="KW-0408">Iron</keyword>
<dbReference type="Pfam" id="PF00067">
    <property type="entry name" value="p450"/>
    <property type="match status" value="1"/>
</dbReference>
<dbReference type="GO" id="GO:0006082">
    <property type="term" value="P:organic acid metabolic process"/>
    <property type="evidence" value="ECO:0007669"/>
    <property type="project" value="TreeGrafter"/>
</dbReference>
<evidence type="ECO:0000256" key="7">
    <source>
        <dbReference type="PIRSR" id="PIRSR602401-1"/>
    </source>
</evidence>
<dbReference type="PRINTS" id="PR00385">
    <property type="entry name" value="P450"/>
</dbReference>
<organism evidence="10 11">
    <name type="scientific">Scylla paramamosain</name>
    <name type="common">Mud crab</name>
    <dbReference type="NCBI Taxonomy" id="85552"/>
    <lineage>
        <taxon>Eukaryota</taxon>
        <taxon>Metazoa</taxon>
        <taxon>Ecdysozoa</taxon>
        <taxon>Arthropoda</taxon>
        <taxon>Crustacea</taxon>
        <taxon>Multicrustacea</taxon>
        <taxon>Malacostraca</taxon>
        <taxon>Eumalacostraca</taxon>
        <taxon>Eucarida</taxon>
        <taxon>Decapoda</taxon>
        <taxon>Pleocyemata</taxon>
        <taxon>Brachyura</taxon>
        <taxon>Eubrachyura</taxon>
        <taxon>Portunoidea</taxon>
        <taxon>Portunidae</taxon>
        <taxon>Portuninae</taxon>
        <taxon>Scylla</taxon>
    </lineage>
</organism>
<dbReference type="PRINTS" id="PR00463">
    <property type="entry name" value="EP450I"/>
</dbReference>
<evidence type="ECO:0000256" key="4">
    <source>
        <dbReference type="ARBA" id="ARBA00023002"/>
    </source>
</evidence>
<evidence type="ECO:0000256" key="9">
    <source>
        <dbReference type="SAM" id="SignalP"/>
    </source>
</evidence>
<dbReference type="InterPro" id="IPR002401">
    <property type="entry name" value="Cyt_P450_E_grp-I"/>
</dbReference>
<dbReference type="GO" id="GO:0005506">
    <property type="term" value="F:iron ion binding"/>
    <property type="evidence" value="ECO:0007669"/>
    <property type="project" value="InterPro"/>
</dbReference>
<gene>
    <name evidence="10" type="ORF">O3P69_010732</name>
</gene>
<dbReference type="InterPro" id="IPR001128">
    <property type="entry name" value="Cyt_P450"/>
</dbReference>
<dbReference type="InterPro" id="IPR017972">
    <property type="entry name" value="Cyt_P450_CS"/>
</dbReference>